<evidence type="ECO:0000256" key="1">
    <source>
        <dbReference type="ARBA" id="ARBA00008710"/>
    </source>
</evidence>
<dbReference type="GO" id="GO:0005886">
    <property type="term" value="C:plasma membrane"/>
    <property type="evidence" value="ECO:0007669"/>
    <property type="project" value="TreeGrafter"/>
</dbReference>
<evidence type="ECO:0000313" key="4">
    <source>
        <dbReference type="Proteomes" id="UP000535543"/>
    </source>
</evidence>
<gene>
    <name evidence="3" type="ORF">FGL95_01480</name>
</gene>
<name>A0A848K5N8_9NOCA</name>
<evidence type="ECO:0000256" key="2">
    <source>
        <dbReference type="ARBA" id="ARBA00049106"/>
    </source>
</evidence>
<dbReference type="RefSeq" id="WP_169584409.1">
    <property type="nucleotide sequence ID" value="NZ_VCQU01000001.1"/>
</dbReference>
<comment type="catalytic activity">
    <reaction evidence="2">
        <text>oxidized coenzyme F420-(gamma-L-Glu)(n) + a quinol + H(+) = reduced coenzyme F420-(gamma-L-Glu)(n) + a quinone</text>
        <dbReference type="Rhea" id="RHEA:39663"/>
        <dbReference type="Rhea" id="RHEA-COMP:12939"/>
        <dbReference type="Rhea" id="RHEA-COMP:14378"/>
        <dbReference type="ChEBI" id="CHEBI:15378"/>
        <dbReference type="ChEBI" id="CHEBI:24646"/>
        <dbReference type="ChEBI" id="CHEBI:132124"/>
        <dbReference type="ChEBI" id="CHEBI:133980"/>
        <dbReference type="ChEBI" id="CHEBI:139511"/>
    </reaction>
</comment>
<sequence length="157" mass="17745">MGLLTPLAVKIGAISWMPKALPLIEKSDSRLQRFSGGRLSLLDVAGLPNLMLSVPGRKSGVIRTTPLLCVPYQGQWLVAGSYFGDERMPVWVHNLRASERATIAFDQEDIEVTWREVEGPERDELWNVLVSVWPNFDLYKTRTERLIPVFVLTRANP</sequence>
<reference evidence="3 4" key="1">
    <citation type="submission" date="2019-05" db="EMBL/GenBank/DDBJ databases">
        <authorList>
            <person name="Lee S.D."/>
        </authorList>
    </citation>
    <scope>NUCLEOTIDE SEQUENCE [LARGE SCALE GENOMIC DNA]</scope>
    <source>
        <strain evidence="3 4">YC2-7</strain>
    </source>
</reference>
<dbReference type="GO" id="GO:0016491">
    <property type="term" value="F:oxidoreductase activity"/>
    <property type="evidence" value="ECO:0007669"/>
    <property type="project" value="InterPro"/>
</dbReference>
<keyword evidence="4" id="KW-1185">Reference proteome</keyword>
<dbReference type="PANTHER" id="PTHR39428">
    <property type="entry name" value="F420H(2)-DEPENDENT QUINONE REDUCTASE RV1261C"/>
    <property type="match status" value="1"/>
</dbReference>
<dbReference type="AlphaFoldDB" id="A0A848K5N8"/>
<dbReference type="Pfam" id="PF04075">
    <property type="entry name" value="F420H2_quin_red"/>
    <property type="match status" value="1"/>
</dbReference>
<reference evidence="3 4" key="2">
    <citation type="submission" date="2020-06" db="EMBL/GenBank/DDBJ databases">
        <title>Antribacter stalactiti gen. nov., sp. nov., a new member of the family Nacardiaceae isolated from a cave.</title>
        <authorList>
            <person name="Kim I.S."/>
        </authorList>
    </citation>
    <scope>NUCLEOTIDE SEQUENCE [LARGE SCALE GENOMIC DNA]</scope>
    <source>
        <strain evidence="3 4">YC2-7</strain>
    </source>
</reference>
<evidence type="ECO:0000313" key="3">
    <source>
        <dbReference type="EMBL" id="NMN93709.1"/>
    </source>
</evidence>
<dbReference type="EMBL" id="VCQU01000001">
    <property type="protein sequence ID" value="NMN93709.1"/>
    <property type="molecule type" value="Genomic_DNA"/>
</dbReference>
<dbReference type="Proteomes" id="UP000535543">
    <property type="component" value="Unassembled WGS sequence"/>
</dbReference>
<accession>A0A848K5N8</accession>
<dbReference type="PANTHER" id="PTHR39428:SF1">
    <property type="entry name" value="F420H(2)-DEPENDENT QUINONE REDUCTASE RV1261C"/>
    <property type="match status" value="1"/>
</dbReference>
<dbReference type="InterPro" id="IPR004378">
    <property type="entry name" value="F420H2_quin_Rdtase"/>
</dbReference>
<proteinExistence type="inferred from homology"/>
<dbReference type="InterPro" id="IPR012349">
    <property type="entry name" value="Split_barrel_FMN-bd"/>
</dbReference>
<protein>
    <submittedName>
        <fullName evidence="3">Nitroreductase family deazaflavin-dependent oxidoreductase</fullName>
    </submittedName>
</protein>
<organism evidence="3 4">
    <name type="scientific">Antrihabitans stalactiti</name>
    <dbReference type="NCBI Taxonomy" id="2584121"/>
    <lineage>
        <taxon>Bacteria</taxon>
        <taxon>Bacillati</taxon>
        <taxon>Actinomycetota</taxon>
        <taxon>Actinomycetes</taxon>
        <taxon>Mycobacteriales</taxon>
        <taxon>Nocardiaceae</taxon>
        <taxon>Antrihabitans</taxon>
    </lineage>
</organism>
<comment type="similarity">
    <text evidence="1">Belongs to the F420H(2)-dependent quinone reductase family.</text>
</comment>
<dbReference type="GO" id="GO:0070967">
    <property type="term" value="F:coenzyme F420 binding"/>
    <property type="evidence" value="ECO:0007669"/>
    <property type="project" value="TreeGrafter"/>
</dbReference>
<dbReference type="NCBIfam" id="TIGR00026">
    <property type="entry name" value="hi_GC_TIGR00026"/>
    <property type="match status" value="1"/>
</dbReference>
<dbReference type="Gene3D" id="2.30.110.10">
    <property type="entry name" value="Electron Transport, Fmn-binding Protein, Chain A"/>
    <property type="match status" value="1"/>
</dbReference>
<dbReference type="SUPFAM" id="SSF50475">
    <property type="entry name" value="FMN-binding split barrel"/>
    <property type="match status" value="1"/>
</dbReference>
<comment type="caution">
    <text evidence="3">The sequence shown here is derived from an EMBL/GenBank/DDBJ whole genome shotgun (WGS) entry which is preliminary data.</text>
</comment>